<organism evidence="2 3">
    <name type="scientific">Datura stramonium</name>
    <name type="common">Jimsonweed</name>
    <name type="synonym">Common thornapple</name>
    <dbReference type="NCBI Taxonomy" id="4076"/>
    <lineage>
        <taxon>Eukaryota</taxon>
        <taxon>Viridiplantae</taxon>
        <taxon>Streptophyta</taxon>
        <taxon>Embryophyta</taxon>
        <taxon>Tracheophyta</taxon>
        <taxon>Spermatophyta</taxon>
        <taxon>Magnoliopsida</taxon>
        <taxon>eudicotyledons</taxon>
        <taxon>Gunneridae</taxon>
        <taxon>Pentapetalae</taxon>
        <taxon>asterids</taxon>
        <taxon>lamiids</taxon>
        <taxon>Solanales</taxon>
        <taxon>Solanaceae</taxon>
        <taxon>Solanoideae</taxon>
        <taxon>Datureae</taxon>
        <taxon>Datura</taxon>
    </lineage>
</organism>
<evidence type="ECO:0000256" key="1">
    <source>
        <dbReference type="SAM" id="MobiDB-lite"/>
    </source>
</evidence>
<evidence type="ECO:0000313" key="2">
    <source>
        <dbReference type="EMBL" id="MCE2055783.1"/>
    </source>
</evidence>
<protein>
    <submittedName>
        <fullName evidence="2">Uncharacterized protein</fullName>
    </submittedName>
</protein>
<evidence type="ECO:0000313" key="3">
    <source>
        <dbReference type="Proteomes" id="UP000823775"/>
    </source>
</evidence>
<sequence length="99" mass="11161">MAYHLSNGEYDGFQPSDGPSLVPWRYSPFSLWATEVLMDHQASDAPSRQPSLVPWRYSPFSLWAAEVLTDHQASDAPPRQPSPRPKVQVVLVKKGRRAD</sequence>
<name>A0ABS8W322_DATST</name>
<comment type="caution">
    <text evidence="2">The sequence shown here is derived from an EMBL/GenBank/DDBJ whole genome shotgun (WGS) entry which is preliminary data.</text>
</comment>
<keyword evidence="3" id="KW-1185">Reference proteome</keyword>
<reference evidence="2 3" key="1">
    <citation type="journal article" date="2021" name="BMC Genomics">
        <title>Datura genome reveals duplications of psychoactive alkaloid biosynthetic genes and high mutation rate following tissue culture.</title>
        <authorList>
            <person name="Rajewski A."/>
            <person name="Carter-House D."/>
            <person name="Stajich J."/>
            <person name="Litt A."/>
        </authorList>
    </citation>
    <scope>NUCLEOTIDE SEQUENCE [LARGE SCALE GENOMIC DNA]</scope>
    <source>
        <strain evidence="2">AR-01</strain>
    </source>
</reference>
<feature type="region of interest" description="Disordered" evidence="1">
    <location>
        <begin position="71"/>
        <end position="99"/>
    </location>
</feature>
<dbReference type="Proteomes" id="UP000823775">
    <property type="component" value="Unassembled WGS sequence"/>
</dbReference>
<feature type="region of interest" description="Disordered" evidence="1">
    <location>
        <begin position="1"/>
        <end position="20"/>
    </location>
</feature>
<dbReference type="EMBL" id="JACEIK010006485">
    <property type="protein sequence ID" value="MCE2055783.1"/>
    <property type="molecule type" value="Genomic_DNA"/>
</dbReference>
<gene>
    <name evidence="2" type="ORF">HAX54_043384</name>
</gene>
<accession>A0ABS8W322</accession>
<proteinExistence type="predicted"/>